<dbReference type="Proteomes" id="UP000601435">
    <property type="component" value="Unassembled WGS sequence"/>
</dbReference>
<proteinExistence type="predicted"/>
<dbReference type="SUPFAM" id="SSF56219">
    <property type="entry name" value="DNase I-like"/>
    <property type="match status" value="1"/>
</dbReference>
<evidence type="ECO:0000313" key="1">
    <source>
        <dbReference type="EMBL" id="CAE7891977.1"/>
    </source>
</evidence>
<feature type="non-terminal residue" evidence="1">
    <location>
        <position position="375"/>
    </location>
</feature>
<reference evidence="1" key="1">
    <citation type="submission" date="2021-02" db="EMBL/GenBank/DDBJ databases">
        <authorList>
            <person name="Dougan E. K."/>
            <person name="Rhodes N."/>
            <person name="Thang M."/>
            <person name="Chan C."/>
        </authorList>
    </citation>
    <scope>NUCLEOTIDE SEQUENCE</scope>
</reference>
<organism evidence="1 2">
    <name type="scientific">Symbiodinium necroappetens</name>
    <dbReference type="NCBI Taxonomy" id="1628268"/>
    <lineage>
        <taxon>Eukaryota</taxon>
        <taxon>Sar</taxon>
        <taxon>Alveolata</taxon>
        <taxon>Dinophyceae</taxon>
        <taxon>Suessiales</taxon>
        <taxon>Symbiodiniaceae</taxon>
        <taxon>Symbiodinium</taxon>
    </lineage>
</organism>
<keyword evidence="2" id="KW-1185">Reference proteome</keyword>
<name>A0A813B562_9DINO</name>
<protein>
    <recommendedName>
        <fullName evidence="3">Endonuclease/exonuclease/phosphatase domain-containing protein</fullName>
    </recommendedName>
</protein>
<evidence type="ECO:0000313" key="2">
    <source>
        <dbReference type="Proteomes" id="UP000601435"/>
    </source>
</evidence>
<sequence length="375" mass="41015">VAYSNPRLLVVYGRIADVELALVSGHCPTSVAPQSERDQWWTTLGDRLSALPAGVVPLLMLDANARFVLQELLEMPGNDNADRLQRVFAEHGLDRTRAYDQYGNQRATWLPPAGTEDSAVCIDYLGWPSTWHDSVDDIGVVNLEDEHAGIDHSPVVASVHVSLVKSAQRRGGVNRAAMRTVEGREVVRGIFASAPCIPWDVHVDDHIRLLNVHFQRSLAAAFPHQQSPWLIAQCFAAWRRGQGDPDTLCQGIKRFDKAAAAHILVMRALSNQARASGRQDEAAFTRRVYAEARSDGPAAIAKQIRTVLKRGRGARAALPVVLHTSAGALREPCEVKEAFARHFAQSEQAVSMPLAQIGKWFVADSGGILPELPAS</sequence>
<feature type="non-terminal residue" evidence="1">
    <location>
        <position position="1"/>
    </location>
</feature>
<dbReference type="AlphaFoldDB" id="A0A813B562"/>
<dbReference type="InterPro" id="IPR036691">
    <property type="entry name" value="Endo/exonu/phosph_ase_sf"/>
</dbReference>
<comment type="caution">
    <text evidence="1">The sequence shown here is derived from an EMBL/GenBank/DDBJ whole genome shotgun (WGS) entry which is preliminary data.</text>
</comment>
<accession>A0A813B562</accession>
<dbReference type="Gene3D" id="3.60.10.10">
    <property type="entry name" value="Endonuclease/exonuclease/phosphatase"/>
    <property type="match status" value="1"/>
</dbReference>
<dbReference type="EMBL" id="CAJNJA010067261">
    <property type="protein sequence ID" value="CAE7891977.1"/>
    <property type="molecule type" value="Genomic_DNA"/>
</dbReference>
<evidence type="ECO:0008006" key="3">
    <source>
        <dbReference type="Google" id="ProtNLM"/>
    </source>
</evidence>
<gene>
    <name evidence="1" type="ORF">SNEC2469_LOCUS29669</name>
</gene>
<dbReference type="OrthoDB" id="10380669at2759"/>